<keyword evidence="4" id="KW-0326">Glycosidase</keyword>
<feature type="domain" description="GH16" evidence="7">
    <location>
        <begin position="25"/>
        <end position="271"/>
    </location>
</feature>
<gene>
    <name evidence="8" type="ORF">FUA26_15185</name>
</gene>
<evidence type="ECO:0000256" key="2">
    <source>
        <dbReference type="ARBA" id="ARBA00022729"/>
    </source>
</evidence>
<dbReference type="GO" id="GO:0005975">
    <property type="term" value="P:carbohydrate metabolic process"/>
    <property type="evidence" value="ECO:0007669"/>
    <property type="project" value="InterPro"/>
</dbReference>
<feature type="signal peptide" evidence="6">
    <location>
        <begin position="1"/>
        <end position="19"/>
    </location>
</feature>
<dbReference type="AlphaFoldDB" id="A0A5C7AFN5"/>
<dbReference type="Pfam" id="PF00722">
    <property type="entry name" value="Glyco_hydro_16"/>
    <property type="match status" value="1"/>
</dbReference>
<keyword evidence="2 6" id="KW-0732">Signal</keyword>
<reference evidence="9" key="1">
    <citation type="submission" date="2019-08" db="EMBL/GenBank/DDBJ databases">
        <title>Seonamhaeicola sediminis sp. nov., isolated from marine sediment.</title>
        <authorList>
            <person name="Cao W.R."/>
        </authorList>
    </citation>
    <scope>NUCLEOTIDE SEQUENCE [LARGE SCALE GENOMIC DNA]</scope>
    <source>
        <strain evidence="9">Gy8</strain>
    </source>
</reference>
<dbReference type="RefSeq" id="WP_147138070.1">
    <property type="nucleotide sequence ID" value="NZ_VOSC01000033.1"/>
</dbReference>
<keyword evidence="3 8" id="KW-0378">Hydrolase</keyword>
<dbReference type="EMBL" id="VOSC01000033">
    <property type="protein sequence ID" value="TXE06313.1"/>
    <property type="molecule type" value="Genomic_DNA"/>
</dbReference>
<evidence type="ECO:0000313" key="8">
    <source>
        <dbReference type="EMBL" id="TXE06313.1"/>
    </source>
</evidence>
<evidence type="ECO:0000256" key="5">
    <source>
        <dbReference type="PIRSR" id="PIRSR001097-50"/>
    </source>
</evidence>
<dbReference type="InterPro" id="IPR016287">
    <property type="entry name" value="Beta_agarase"/>
</dbReference>
<evidence type="ECO:0000256" key="6">
    <source>
        <dbReference type="SAM" id="SignalP"/>
    </source>
</evidence>
<dbReference type="PANTHER" id="PTHR10963">
    <property type="entry name" value="GLYCOSYL HYDROLASE-RELATED"/>
    <property type="match status" value="1"/>
</dbReference>
<feature type="chain" id="PRO_5023150229" evidence="6">
    <location>
        <begin position="20"/>
        <end position="273"/>
    </location>
</feature>
<dbReference type="PROSITE" id="PS51762">
    <property type="entry name" value="GH16_2"/>
    <property type="match status" value="1"/>
</dbReference>
<dbReference type="PIRSF" id="PIRSF001097">
    <property type="entry name" value="Agarase"/>
    <property type="match status" value="1"/>
</dbReference>
<evidence type="ECO:0000256" key="4">
    <source>
        <dbReference type="ARBA" id="ARBA00023295"/>
    </source>
</evidence>
<dbReference type="InterPro" id="IPR000757">
    <property type="entry name" value="Beta-glucanase-like"/>
</dbReference>
<keyword evidence="9" id="KW-1185">Reference proteome</keyword>
<sequence>MKRNLLVAAFLLMLVFVNAQPNAPKGFKWEKVEALSDEFEFFDTNKWVYSLWNYSPPNIMKKSQVSVKNGKLNIKAQINNDSLRWMKTGRIMSKSQISYPMYTECSMKTASISAYNTYWLNNGDAENRNEIDICENNANPSNPNVGHGVAYKPYIMQSNIHHAVNGENKTAPSFASTQLLSNSNVNKGRRTDETYHTYGLYWEDDRKCHFFLDGEYVGASLAPRQFTRALNIYFGLWTNKWDGFAKKENVINDTKNTMYVDWVHTYRLVNKTN</sequence>
<comment type="similarity">
    <text evidence="1">Belongs to the glycosyl hydrolase 16 family.</text>
</comment>
<accession>A0A5C7AFN5</accession>
<evidence type="ECO:0000256" key="3">
    <source>
        <dbReference type="ARBA" id="ARBA00022801"/>
    </source>
</evidence>
<feature type="active site" description="Nucleophile" evidence="5">
    <location>
        <position position="130"/>
    </location>
</feature>
<dbReference type="InterPro" id="IPR013320">
    <property type="entry name" value="ConA-like_dom_sf"/>
</dbReference>
<dbReference type="SUPFAM" id="SSF49899">
    <property type="entry name" value="Concanavalin A-like lectins/glucanases"/>
    <property type="match status" value="1"/>
</dbReference>
<dbReference type="Proteomes" id="UP000321790">
    <property type="component" value="Unassembled WGS sequence"/>
</dbReference>
<name>A0A5C7AFN5_9FLAO</name>
<evidence type="ECO:0000256" key="1">
    <source>
        <dbReference type="ARBA" id="ARBA00006865"/>
    </source>
</evidence>
<evidence type="ECO:0000259" key="7">
    <source>
        <dbReference type="PROSITE" id="PS51762"/>
    </source>
</evidence>
<dbReference type="GO" id="GO:0033916">
    <property type="term" value="F:beta-agarase activity"/>
    <property type="evidence" value="ECO:0007669"/>
    <property type="project" value="InterPro"/>
</dbReference>
<dbReference type="Gene3D" id="2.60.120.200">
    <property type="match status" value="1"/>
</dbReference>
<evidence type="ECO:0000313" key="9">
    <source>
        <dbReference type="Proteomes" id="UP000321790"/>
    </source>
</evidence>
<protein>
    <submittedName>
        <fullName evidence="8">Family 16 glycosylhydrolase</fullName>
    </submittedName>
</protein>
<dbReference type="OrthoDB" id="1420310at2"/>
<feature type="active site" description="Proton donor" evidence="5">
    <location>
        <position position="135"/>
    </location>
</feature>
<organism evidence="8 9">
    <name type="scientific">Seonamhaeicola algicola</name>
    <dbReference type="NCBI Taxonomy" id="1719036"/>
    <lineage>
        <taxon>Bacteria</taxon>
        <taxon>Pseudomonadati</taxon>
        <taxon>Bacteroidota</taxon>
        <taxon>Flavobacteriia</taxon>
        <taxon>Flavobacteriales</taxon>
        <taxon>Flavobacteriaceae</taxon>
    </lineage>
</organism>
<dbReference type="InterPro" id="IPR050546">
    <property type="entry name" value="Glycosyl_Hydrlase_16"/>
</dbReference>
<dbReference type="PANTHER" id="PTHR10963:SF55">
    <property type="entry name" value="GLYCOSIDE HYDROLASE FAMILY 16 PROTEIN"/>
    <property type="match status" value="1"/>
</dbReference>
<proteinExistence type="inferred from homology"/>
<comment type="caution">
    <text evidence="8">The sequence shown here is derived from an EMBL/GenBank/DDBJ whole genome shotgun (WGS) entry which is preliminary data.</text>
</comment>